<name>E3H9J3_ILYPC</name>
<gene>
    <name evidence="4" type="ordered locus">Ilyop_1604</name>
</gene>
<dbReference type="NCBIfam" id="TIGR00254">
    <property type="entry name" value="GGDEF"/>
    <property type="match status" value="1"/>
</dbReference>
<dbReference type="SMART" id="SM00267">
    <property type="entry name" value="GGDEF"/>
    <property type="match status" value="1"/>
</dbReference>
<feature type="domain" description="GGDEF" evidence="2">
    <location>
        <begin position="156"/>
        <end position="291"/>
    </location>
</feature>
<keyword evidence="1" id="KW-0472">Membrane</keyword>
<feature type="transmembrane region" description="Helical" evidence="1">
    <location>
        <begin position="61"/>
        <end position="78"/>
    </location>
</feature>
<dbReference type="RefSeq" id="WP_013388049.1">
    <property type="nucleotide sequence ID" value="NC_014632.1"/>
</dbReference>
<proteinExistence type="predicted"/>
<organism evidence="4 5">
    <name type="scientific">Ilyobacter polytropus (strain ATCC 51220 / DSM 2926 / LMG 16218 / CuHBu1)</name>
    <dbReference type="NCBI Taxonomy" id="572544"/>
    <lineage>
        <taxon>Bacteria</taxon>
        <taxon>Fusobacteriati</taxon>
        <taxon>Fusobacteriota</taxon>
        <taxon>Fusobacteriia</taxon>
        <taxon>Fusobacteriales</taxon>
        <taxon>Fusobacteriaceae</taxon>
        <taxon>Ilyobacter</taxon>
    </lineage>
</organism>
<dbReference type="InterPro" id="IPR037522">
    <property type="entry name" value="HD_GYP_dom"/>
</dbReference>
<keyword evidence="1" id="KW-0812">Transmembrane</keyword>
<dbReference type="EMBL" id="CP002281">
    <property type="protein sequence ID" value="ADO83382.1"/>
    <property type="molecule type" value="Genomic_DNA"/>
</dbReference>
<feature type="transmembrane region" description="Helical" evidence="1">
    <location>
        <begin position="7"/>
        <end position="25"/>
    </location>
</feature>
<dbReference type="PROSITE" id="PS51832">
    <property type="entry name" value="HD_GYP"/>
    <property type="match status" value="1"/>
</dbReference>
<dbReference type="InterPro" id="IPR000160">
    <property type="entry name" value="GGDEF_dom"/>
</dbReference>
<evidence type="ECO:0000313" key="4">
    <source>
        <dbReference type="EMBL" id="ADO83382.1"/>
    </source>
</evidence>
<evidence type="ECO:0000256" key="1">
    <source>
        <dbReference type="SAM" id="Phobius"/>
    </source>
</evidence>
<dbReference type="Pfam" id="PF00990">
    <property type="entry name" value="GGDEF"/>
    <property type="match status" value="1"/>
</dbReference>
<sequence>MNPFKYVSKKIIIAELILAYFLFFIMEKTLNNDLFNASLEIGYILVGFLGLYFFINLNMSIPIIGFSIIFLSFILDFLDEFEAYFQLPGFLGNNFDDISFLVGLLIFVSGLYIMTKKKQESSEKLEYLAKYDSLTDTYSRQYLPKILEQIQSQDSYPLGLLIMDFNGLKFINDSFGHDTGDYLIKESVLLLKNCMNPASDTLIRLGGDEFLIISPKSSQKTLSDLTKYIADTCEKTSFMEIPISLSIGHALIENPKDNFEKFLRLADDRMYLDKLINRKSIGGSYIECLKKTLEEKSYETSAHVNRMISIVKIFGEFMKTSREFLDALELATSLHDIGKIAIPESIILKPSKLDEHEWQVIKRHPEIGSRIVNGLFTLPHVEQGILAHHERWDGKGYPAGLKGEKIPLIARIISIIDSFDVMIQGRSYQNYKSVEEALEEIHVCSGKQFDPTLVTVFNEIITTDYGKISDVIGIDKYDDFDLLQKLDAI</sequence>
<protein>
    <submittedName>
        <fullName evidence="4">Diguanylate cyclase and metal dependent phosphohydrolase</fullName>
    </submittedName>
</protein>
<dbReference type="eggNOG" id="COG2199">
    <property type="taxonomic scope" value="Bacteria"/>
</dbReference>
<evidence type="ECO:0000259" key="3">
    <source>
        <dbReference type="PROSITE" id="PS51832"/>
    </source>
</evidence>
<dbReference type="Proteomes" id="UP000006875">
    <property type="component" value="Chromosome"/>
</dbReference>
<dbReference type="SMART" id="SM00471">
    <property type="entry name" value="HDc"/>
    <property type="match status" value="1"/>
</dbReference>
<evidence type="ECO:0000259" key="2">
    <source>
        <dbReference type="PROSITE" id="PS50887"/>
    </source>
</evidence>
<feature type="transmembrane region" description="Helical" evidence="1">
    <location>
        <begin position="37"/>
        <end position="54"/>
    </location>
</feature>
<keyword evidence="1" id="KW-1133">Transmembrane helix</keyword>
<reference evidence="4 5" key="1">
    <citation type="journal article" date="2010" name="Stand. Genomic Sci.">
        <title>Complete genome sequence of Ilyobacter polytropus type strain (CuHbu1).</title>
        <authorList>
            <person name="Sikorski J."/>
            <person name="Chertkov O."/>
            <person name="Lapidus A."/>
            <person name="Nolan M."/>
            <person name="Lucas S."/>
            <person name="Del Rio T.G."/>
            <person name="Tice H."/>
            <person name="Cheng J.F."/>
            <person name="Tapia R."/>
            <person name="Han C."/>
            <person name="Goodwin L."/>
            <person name="Pitluck S."/>
            <person name="Liolios K."/>
            <person name="Ivanova N."/>
            <person name="Mavromatis K."/>
            <person name="Mikhailova N."/>
            <person name="Pati A."/>
            <person name="Chen A."/>
            <person name="Palaniappan K."/>
            <person name="Land M."/>
            <person name="Hauser L."/>
            <person name="Chang Y.J."/>
            <person name="Jeffries C.D."/>
            <person name="Brambilla E."/>
            <person name="Yasawong M."/>
            <person name="Rohde M."/>
            <person name="Pukall R."/>
            <person name="Spring S."/>
            <person name="Goker M."/>
            <person name="Woyke T."/>
            <person name="Bristow J."/>
            <person name="Eisen J.A."/>
            <person name="Markowitz V."/>
            <person name="Hugenholtz P."/>
            <person name="Kyrpides N.C."/>
            <person name="Klenk H.P."/>
        </authorList>
    </citation>
    <scope>NUCLEOTIDE SEQUENCE [LARGE SCALE GENOMIC DNA]</scope>
    <source>
        <strain evidence="5">ATCC 51220 / DSM 2926 / LMG 16218 / CuHBu1</strain>
    </source>
</reference>
<dbReference type="PANTHER" id="PTHR45228:SF1">
    <property type="entry name" value="CYCLIC DI-GMP PHOSPHODIESTERASE TM_0186"/>
    <property type="match status" value="1"/>
</dbReference>
<dbReference type="SUPFAM" id="SSF55073">
    <property type="entry name" value="Nucleotide cyclase"/>
    <property type="match status" value="1"/>
</dbReference>
<dbReference type="AlphaFoldDB" id="E3H9J3"/>
<dbReference type="PROSITE" id="PS50887">
    <property type="entry name" value="GGDEF"/>
    <property type="match status" value="1"/>
</dbReference>
<keyword evidence="5" id="KW-1185">Reference proteome</keyword>
<dbReference type="InterPro" id="IPR052020">
    <property type="entry name" value="Cyclic_di-GMP/3'3'-cGAMP_PDE"/>
</dbReference>
<dbReference type="InterPro" id="IPR003607">
    <property type="entry name" value="HD/PDEase_dom"/>
</dbReference>
<dbReference type="CDD" id="cd00077">
    <property type="entry name" value="HDc"/>
    <property type="match status" value="1"/>
</dbReference>
<dbReference type="eggNOG" id="COG3437">
    <property type="taxonomic scope" value="Bacteria"/>
</dbReference>
<feature type="domain" description="HD-GYP" evidence="3">
    <location>
        <begin position="278"/>
        <end position="473"/>
    </location>
</feature>
<dbReference type="Gene3D" id="1.10.3210.10">
    <property type="entry name" value="Hypothetical protein af1432"/>
    <property type="match status" value="1"/>
</dbReference>
<dbReference type="KEGG" id="ipo:Ilyop_1604"/>
<dbReference type="PANTHER" id="PTHR45228">
    <property type="entry name" value="CYCLIC DI-GMP PHOSPHODIESTERASE TM_0186-RELATED"/>
    <property type="match status" value="1"/>
</dbReference>
<dbReference type="InterPro" id="IPR029787">
    <property type="entry name" value="Nucleotide_cyclase"/>
</dbReference>
<dbReference type="SUPFAM" id="SSF109604">
    <property type="entry name" value="HD-domain/PDEase-like"/>
    <property type="match status" value="1"/>
</dbReference>
<dbReference type="HOGENOM" id="CLU_000445_92_5_0"/>
<dbReference type="Pfam" id="PF13487">
    <property type="entry name" value="HD_5"/>
    <property type="match status" value="1"/>
</dbReference>
<dbReference type="STRING" id="572544.Ilyop_1604"/>
<dbReference type="InterPro" id="IPR043128">
    <property type="entry name" value="Rev_trsase/Diguanyl_cyclase"/>
</dbReference>
<feature type="transmembrane region" description="Helical" evidence="1">
    <location>
        <begin position="98"/>
        <end position="115"/>
    </location>
</feature>
<evidence type="ECO:0000313" key="5">
    <source>
        <dbReference type="Proteomes" id="UP000006875"/>
    </source>
</evidence>
<dbReference type="Gene3D" id="3.30.70.270">
    <property type="match status" value="1"/>
</dbReference>
<dbReference type="CDD" id="cd01949">
    <property type="entry name" value="GGDEF"/>
    <property type="match status" value="1"/>
</dbReference>
<accession>E3H9J3</accession>
<dbReference type="OrthoDB" id="383993at2"/>